<feature type="transmembrane region" description="Helical" evidence="1">
    <location>
        <begin position="94"/>
        <end position="112"/>
    </location>
</feature>
<evidence type="ECO:0000313" key="3">
    <source>
        <dbReference type="Proteomes" id="UP000309676"/>
    </source>
</evidence>
<protein>
    <recommendedName>
        <fullName evidence="4">Ferric oxidoreductase domain-containing protein</fullName>
    </recommendedName>
</protein>
<feature type="transmembrane region" description="Helical" evidence="1">
    <location>
        <begin position="124"/>
        <end position="142"/>
    </location>
</feature>
<keyword evidence="1" id="KW-1133">Transmembrane helix</keyword>
<keyword evidence="1" id="KW-0812">Transmembrane</keyword>
<dbReference type="OrthoDB" id="2871924at2"/>
<keyword evidence="1" id="KW-0472">Membrane</keyword>
<dbReference type="Proteomes" id="UP000309676">
    <property type="component" value="Unassembled WGS sequence"/>
</dbReference>
<accession>A0A5R9GLP4</accession>
<evidence type="ECO:0000256" key="1">
    <source>
        <dbReference type="SAM" id="Phobius"/>
    </source>
</evidence>
<comment type="caution">
    <text evidence="2">The sequence shown here is derived from an EMBL/GenBank/DDBJ whole genome shotgun (WGS) entry which is preliminary data.</text>
</comment>
<organism evidence="2 3">
    <name type="scientific">Paenibacillus antri</name>
    <dbReference type="NCBI Taxonomy" id="2582848"/>
    <lineage>
        <taxon>Bacteria</taxon>
        <taxon>Bacillati</taxon>
        <taxon>Bacillota</taxon>
        <taxon>Bacilli</taxon>
        <taxon>Bacillales</taxon>
        <taxon>Paenibacillaceae</taxon>
        <taxon>Paenibacillus</taxon>
    </lineage>
</organism>
<evidence type="ECO:0008006" key="4">
    <source>
        <dbReference type="Google" id="ProtNLM"/>
    </source>
</evidence>
<sequence length="143" mass="15703">MPLRNKTMIAPYGQLAAQLAVVLFFVNLSLAFLFFVIKRSAWKAVKVASVKLARKLMKSHIYVGIAGTALIVIHAGVMLAQLGRYVGYVHPKMVSGYAAILLLAITVAAGYLRSRRASGFRRKFHLTAALVFAGLFLAHIFVR</sequence>
<feature type="transmembrane region" description="Helical" evidence="1">
    <location>
        <begin position="61"/>
        <end position="82"/>
    </location>
</feature>
<dbReference type="AlphaFoldDB" id="A0A5R9GLP4"/>
<proteinExistence type="predicted"/>
<dbReference type="EMBL" id="VCIW01000001">
    <property type="protein sequence ID" value="TLS54063.1"/>
    <property type="molecule type" value="Genomic_DNA"/>
</dbReference>
<dbReference type="RefSeq" id="WP_138191802.1">
    <property type="nucleotide sequence ID" value="NZ_VCIW01000001.1"/>
</dbReference>
<gene>
    <name evidence="2" type="ORF">FE782_01565</name>
</gene>
<evidence type="ECO:0000313" key="2">
    <source>
        <dbReference type="EMBL" id="TLS54063.1"/>
    </source>
</evidence>
<name>A0A5R9GLP4_9BACL</name>
<reference evidence="2 3" key="1">
    <citation type="submission" date="2019-05" db="EMBL/GenBank/DDBJ databases">
        <authorList>
            <person name="Narsing Rao M.P."/>
            <person name="Li W.J."/>
        </authorList>
    </citation>
    <scope>NUCLEOTIDE SEQUENCE [LARGE SCALE GENOMIC DNA]</scope>
    <source>
        <strain evidence="2 3">SYSU_K30003</strain>
    </source>
</reference>
<keyword evidence="3" id="KW-1185">Reference proteome</keyword>
<feature type="transmembrane region" description="Helical" evidence="1">
    <location>
        <begin position="15"/>
        <end position="37"/>
    </location>
</feature>